<comment type="caution">
    <text evidence="2">The sequence shown here is derived from an EMBL/GenBank/DDBJ whole genome shotgun (WGS) entry which is preliminary data.</text>
</comment>
<feature type="signal peptide" evidence="1">
    <location>
        <begin position="1"/>
        <end position="19"/>
    </location>
</feature>
<gene>
    <name evidence="2" type="ORF">AMORRO_LOCUS11218</name>
</gene>
<feature type="chain" id="PRO_5040158891" evidence="1">
    <location>
        <begin position="20"/>
        <end position="193"/>
    </location>
</feature>
<evidence type="ECO:0000313" key="3">
    <source>
        <dbReference type="Proteomes" id="UP000789342"/>
    </source>
</evidence>
<evidence type="ECO:0000256" key="1">
    <source>
        <dbReference type="SAM" id="SignalP"/>
    </source>
</evidence>
<dbReference type="Proteomes" id="UP000789342">
    <property type="component" value="Unassembled WGS sequence"/>
</dbReference>
<sequence>MSNIKISTLLLCFAALVFSVVVNAGPYKKPEVTLPTEIITQLISANAKLKFELSAEGTQEYLCNTSATPSWTLVGPNATLVSTGEKCNKELPKNFKAKHYFQPIADAKGGKATWETVIPTTDKSYVIGKVDVSKPSPEDSKNNLPWLLLEATSHSNNSKGVFSDITFVVRSKTVGGVLDPSKCTAENNLKTSK</sequence>
<keyword evidence="1" id="KW-0732">Signal</keyword>
<evidence type="ECO:0000313" key="2">
    <source>
        <dbReference type="EMBL" id="CAG8680369.1"/>
    </source>
</evidence>
<dbReference type="EMBL" id="CAJVPV010013803">
    <property type="protein sequence ID" value="CAG8680369.1"/>
    <property type="molecule type" value="Genomic_DNA"/>
</dbReference>
<organism evidence="2 3">
    <name type="scientific">Acaulospora morrowiae</name>
    <dbReference type="NCBI Taxonomy" id="94023"/>
    <lineage>
        <taxon>Eukaryota</taxon>
        <taxon>Fungi</taxon>
        <taxon>Fungi incertae sedis</taxon>
        <taxon>Mucoromycota</taxon>
        <taxon>Glomeromycotina</taxon>
        <taxon>Glomeromycetes</taxon>
        <taxon>Diversisporales</taxon>
        <taxon>Acaulosporaceae</taxon>
        <taxon>Acaulospora</taxon>
    </lineage>
</organism>
<dbReference type="OrthoDB" id="1859733at2759"/>
<feature type="non-terminal residue" evidence="2">
    <location>
        <position position="1"/>
    </location>
</feature>
<dbReference type="PANTHER" id="PTHR35567">
    <property type="entry name" value="MALATE DEHYDROGENASE (AFU_ORTHOLOGUE AFUA_2G13800)"/>
    <property type="match status" value="1"/>
</dbReference>
<reference evidence="2" key="1">
    <citation type="submission" date="2021-06" db="EMBL/GenBank/DDBJ databases">
        <authorList>
            <person name="Kallberg Y."/>
            <person name="Tangrot J."/>
            <person name="Rosling A."/>
        </authorList>
    </citation>
    <scope>NUCLEOTIDE SEQUENCE</scope>
    <source>
        <strain evidence="2">CL551</strain>
    </source>
</reference>
<proteinExistence type="predicted"/>
<dbReference type="Pfam" id="PF11937">
    <property type="entry name" value="DUF3455"/>
    <property type="match status" value="1"/>
</dbReference>
<protein>
    <submittedName>
        <fullName evidence="2">2286_t:CDS:1</fullName>
    </submittedName>
</protein>
<dbReference type="PANTHER" id="PTHR35567:SF1">
    <property type="entry name" value="CONSERVED FUNGAL PROTEIN (AFU_ORTHOLOGUE AFUA_1G14230)"/>
    <property type="match status" value="1"/>
</dbReference>
<dbReference type="AlphaFoldDB" id="A0A9N9HJD3"/>
<name>A0A9N9HJD3_9GLOM</name>
<keyword evidence="3" id="KW-1185">Reference proteome</keyword>
<dbReference type="InterPro" id="IPR021851">
    <property type="entry name" value="DUF3455"/>
</dbReference>
<accession>A0A9N9HJD3</accession>